<dbReference type="GO" id="GO:0009986">
    <property type="term" value="C:cell surface"/>
    <property type="evidence" value="ECO:0007669"/>
    <property type="project" value="TreeGrafter"/>
</dbReference>
<feature type="domain" description="Glycosyl hydrolase family 81 N-terminal" evidence="10">
    <location>
        <begin position="448"/>
        <end position="772"/>
    </location>
</feature>
<dbReference type="EMBL" id="JAHMUF010000017">
    <property type="protein sequence ID" value="KAG7192488.1"/>
    <property type="molecule type" value="Genomic_DNA"/>
</dbReference>
<dbReference type="Pfam" id="PF03639">
    <property type="entry name" value="Glyco_hydro_81"/>
    <property type="match status" value="1"/>
</dbReference>
<dbReference type="InterPro" id="IPR040451">
    <property type="entry name" value="GH81_N"/>
</dbReference>
<evidence type="ECO:0000256" key="4">
    <source>
        <dbReference type="ARBA" id="ARBA00022801"/>
    </source>
</evidence>
<evidence type="ECO:0000256" key="9">
    <source>
        <dbReference type="SAM" id="MobiDB-lite"/>
    </source>
</evidence>
<comment type="similarity">
    <text evidence="2">Belongs to the glycosyl hydrolase 81 family.</text>
</comment>
<dbReference type="AlphaFoldDB" id="A0A9P7V6W8"/>
<dbReference type="InterPro" id="IPR040720">
    <property type="entry name" value="GH81_C"/>
</dbReference>
<evidence type="ECO:0000256" key="3">
    <source>
        <dbReference type="ARBA" id="ARBA00012780"/>
    </source>
</evidence>
<proteinExistence type="inferred from homology"/>
<dbReference type="RefSeq" id="XP_043048038.1">
    <property type="nucleotide sequence ID" value="XM_043192374.1"/>
</dbReference>
<dbReference type="OrthoDB" id="4473401at2759"/>
<comment type="caution">
    <text evidence="12">The sequence shown here is derived from an EMBL/GenBank/DDBJ whole genome shotgun (WGS) entry which is preliminary data.</text>
</comment>
<keyword evidence="13" id="KW-1185">Reference proteome</keyword>
<evidence type="ECO:0000313" key="13">
    <source>
        <dbReference type="Proteomes" id="UP000790833"/>
    </source>
</evidence>
<protein>
    <recommendedName>
        <fullName evidence="3">glucan endo-1,3-beta-D-glucosidase</fullName>
        <ecNumber evidence="3">3.2.1.39</ecNumber>
    </recommendedName>
</protein>
<evidence type="ECO:0000259" key="10">
    <source>
        <dbReference type="Pfam" id="PF03639"/>
    </source>
</evidence>
<accession>A0A9P7V6W8</accession>
<organism evidence="12 13">
    <name type="scientific">Scheffersomyces spartinae</name>
    <dbReference type="NCBI Taxonomy" id="45513"/>
    <lineage>
        <taxon>Eukaryota</taxon>
        <taxon>Fungi</taxon>
        <taxon>Dikarya</taxon>
        <taxon>Ascomycota</taxon>
        <taxon>Saccharomycotina</taxon>
        <taxon>Pichiomycetes</taxon>
        <taxon>Debaryomycetaceae</taxon>
        <taxon>Scheffersomyces</taxon>
    </lineage>
</organism>
<dbReference type="PANTHER" id="PTHR31983:SF20">
    <property type="entry name" value="GLUCAN ENDO-1,3-BETA-D-GLUCOSIDASE 1"/>
    <property type="match status" value="1"/>
</dbReference>
<dbReference type="Gene3D" id="2.70.98.30">
    <property type="entry name" value="Golgi alpha-mannosidase II, domain 4"/>
    <property type="match status" value="1"/>
</dbReference>
<keyword evidence="5" id="KW-0119">Carbohydrate metabolism</keyword>
<dbReference type="GO" id="GO:0052861">
    <property type="term" value="F:endo-1,3(4)-beta-glucanase activity"/>
    <property type="evidence" value="ECO:0007669"/>
    <property type="project" value="InterPro"/>
</dbReference>
<evidence type="ECO:0000256" key="8">
    <source>
        <dbReference type="ARBA" id="ARBA00023326"/>
    </source>
</evidence>
<evidence type="ECO:0000256" key="2">
    <source>
        <dbReference type="ARBA" id="ARBA00010730"/>
    </source>
</evidence>
<keyword evidence="4" id="KW-0378">Hydrolase</keyword>
<evidence type="ECO:0000256" key="1">
    <source>
        <dbReference type="ARBA" id="ARBA00000382"/>
    </source>
</evidence>
<dbReference type="GO" id="GO:0000272">
    <property type="term" value="P:polysaccharide catabolic process"/>
    <property type="evidence" value="ECO:0007669"/>
    <property type="project" value="UniProtKB-KW"/>
</dbReference>
<evidence type="ECO:0000256" key="6">
    <source>
        <dbReference type="ARBA" id="ARBA00023295"/>
    </source>
</evidence>
<dbReference type="FunFam" id="2.70.98.30:FF:000006">
    <property type="entry name" value="Endo-1,3-beta-glucanase Engl1"/>
    <property type="match status" value="1"/>
</dbReference>
<evidence type="ECO:0000256" key="7">
    <source>
        <dbReference type="ARBA" id="ARBA00023316"/>
    </source>
</evidence>
<keyword evidence="6" id="KW-0326">Glycosidase</keyword>
<evidence type="ECO:0000313" key="12">
    <source>
        <dbReference type="EMBL" id="KAG7192488.1"/>
    </source>
</evidence>
<dbReference type="Proteomes" id="UP000790833">
    <property type="component" value="Unassembled WGS sequence"/>
</dbReference>
<gene>
    <name evidence="12" type="ORF">KQ657_001583</name>
</gene>
<keyword evidence="8" id="KW-0624">Polysaccharide degradation</keyword>
<evidence type="ECO:0000256" key="5">
    <source>
        <dbReference type="ARBA" id="ARBA00023277"/>
    </source>
</evidence>
<feature type="region of interest" description="Disordered" evidence="9">
    <location>
        <begin position="367"/>
        <end position="406"/>
    </location>
</feature>
<dbReference type="Gene3D" id="1.10.287.1170">
    <property type="entry name" value="glycoside hydrolase family 81 endo-[beta] glucanase"/>
    <property type="match status" value="1"/>
</dbReference>
<sequence length="1137" mass="122240">MTTENPSDVSSGIEIKFVYAPLGDQSQLTSTIYVTDNIVTTAATTSCATNTISTPKTFTTTEKNAVFYTVGYTTTTTASSLTCSLLKCYTTYYATTYPTTYVTSAEITSIKTTTGFYSESTIVDSKSTSNIAATNSIAATSIVATRNKSSFNTTFSAGPIITSKDAEVISYLDLTTVPTVTSTLYTATTTVLPASTFTSEVSLDTTQQNPVTRATESGGTTSITISFNTTAATTVPTSLSSSYDISEGSSLSVFPSSTSFHSSDLTTPSASQSTAVTTKTYTISSGSSTYKVTSTGLASSITTLVTSTRFSDSSLSGYSSQWSSSGYYNSSMAASSYYSAVSSSEASSSASESISASLSLSVSASSLPSSSSELTSSSSELTSSSSELTSSSSELPSSSSPTSNPSEFTVYAENYNNDYSGDLFAAVDNSAPDSVFGAGQVGVNIPTCVDNGGTPYETNKFYVNLFLGSQDQMVWTYPYGVWWDQTNYYGLGVQHTVIDDRVFGSIDTNNPGVPSYFFNPILNAEMVFSATSLTSSNNHLGLVDMLDMSATVIISPESSCNPTDYIEAPLVQGMGFVTAIYHGSLIVEINSVYGFTNVVSVSSAIITSNTLKYRVTLSTGIEWLLYVTDPSGSLTSKKRSDFGFSISYTTLTASTSIDGLILQAAVAPDSTAQEAYYDMSAGLYTTSIDLTGNASGGSSATYSFEYQTRGISAHNSPLVFLLPHHLESLLSSGTLTDITLESTTKGRMTAILTNTVTMAETLNTDLQFLPWIPGSSNLVFTKEQMDLLVETATSEINVDIQSTVASYHSNYFSGKVIDKYAYILYVINEIIKDQDASATVLAAMKQAFSTFTSNAQYYPLMHDTRFGGVTSTAGPTEDFGSGYYNDHHFHYGYFIHAAAVVGYVDAQQGGTWAEDNKDWVNSLVRDVANPSHSDSYFPVSRMFDWFHGHSWAGGLFVSGDGRNEESSSEDYNFAYGMKLWGRVIGDKSMESRGDLMISIMARSLNMYMLLSDDNTVVPSVMLPNKVSGILFDNKMAYTTYFGTPAEHPEYVHGIHMLPITPASGMVRGSTFVQEEWDTQVSTFFSKSDISWKGILKINQALFDHETSYSFFNSSSWTNDYLDNGLSRTWALAFTGGF</sequence>
<dbReference type="InterPro" id="IPR005200">
    <property type="entry name" value="Endo-beta-glucanase"/>
</dbReference>
<dbReference type="Gene3D" id="1.20.5.420">
    <property type="entry name" value="Immunoglobulin FC, subunit C"/>
    <property type="match status" value="1"/>
</dbReference>
<name>A0A9P7V6W8_9ASCO</name>
<reference evidence="12" key="1">
    <citation type="submission" date="2021-03" db="EMBL/GenBank/DDBJ databases">
        <authorList>
            <person name="Palmer J.M."/>
        </authorList>
    </citation>
    <scope>NUCLEOTIDE SEQUENCE</scope>
    <source>
        <strain evidence="12">ARV_011</strain>
    </source>
</reference>
<dbReference type="EC" id="3.2.1.39" evidence="3"/>
<keyword evidence="7" id="KW-0961">Cell wall biogenesis/degradation</keyword>
<evidence type="ECO:0000259" key="11">
    <source>
        <dbReference type="Pfam" id="PF17652"/>
    </source>
</evidence>
<dbReference type="GeneID" id="66114957"/>
<dbReference type="PROSITE" id="PS52008">
    <property type="entry name" value="GH81"/>
    <property type="match status" value="1"/>
</dbReference>
<dbReference type="GO" id="GO:0071555">
    <property type="term" value="P:cell wall organization"/>
    <property type="evidence" value="ECO:0007669"/>
    <property type="project" value="UniProtKB-KW"/>
</dbReference>
<dbReference type="PANTHER" id="PTHR31983">
    <property type="entry name" value="ENDO-1,3(4)-BETA-GLUCANASE 1"/>
    <property type="match status" value="1"/>
</dbReference>
<comment type="catalytic activity">
    <reaction evidence="1">
        <text>Hydrolysis of (1-&gt;3)-beta-D-glucosidic linkages in (1-&gt;3)-beta-D-glucans.</text>
        <dbReference type="EC" id="3.2.1.39"/>
    </reaction>
</comment>
<feature type="domain" description="Glycosyl hydrolase family 81 C-terminal" evidence="11">
    <location>
        <begin position="781"/>
        <end position="1131"/>
    </location>
</feature>
<dbReference type="GO" id="GO:0042973">
    <property type="term" value="F:glucan endo-1,3-beta-D-glucosidase activity"/>
    <property type="evidence" value="ECO:0007669"/>
    <property type="project" value="UniProtKB-EC"/>
</dbReference>
<dbReference type="Pfam" id="PF17652">
    <property type="entry name" value="Glyco_hydro81C"/>
    <property type="match status" value="1"/>
</dbReference>